<name>A0A484M8J0_9ASTE</name>
<gene>
    <name evidence="1" type="ORF">CCAM_LOCUS26645</name>
</gene>
<sequence>MGKKKSFLGLFKVKTKDEKAKRLKREEEEEEEERVAAEPVAKVYYKVRRSDEDRPNWVADPLIDAKVTAFLKIKRRQFLGIVDEDDDGKASK</sequence>
<keyword evidence="2" id="KW-1185">Reference proteome</keyword>
<dbReference type="AlphaFoldDB" id="A0A484M8J0"/>
<evidence type="ECO:0000313" key="2">
    <source>
        <dbReference type="Proteomes" id="UP000595140"/>
    </source>
</evidence>
<organism evidence="1 2">
    <name type="scientific">Cuscuta campestris</name>
    <dbReference type="NCBI Taxonomy" id="132261"/>
    <lineage>
        <taxon>Eukaryota</taxon>
        <taxon>Viridiplantae</taxon>
        <taxon>Streptophyta</taxon>
        <taxon>Embryophyta</taxon>
        <taxon>Tracheophyta</taxon>
        <taxon>Spermatophyta</taxon>
        <taxon>Magnoliopsida</taxon>
        <taxon>eudicotyledons</taxon>
        <taxon>Gunneridae</taxon>
        <taxon>Pentapetalae</taxon>
        <taxon>asterids</taxon>
        <taxon>lamiids</taxon>
        <taxon>Solanales</taxon>
        <taxon>Convolvulaceae</taxon>
        <taxon>Cuscuteae</taxon>
        <taxon>Cuscuta</taxon>
        <taxon>Cuscuta subgen. Grammica</taxon>
        <taxon>Cuscuta sect. Cleistogrammica</taxon>
    </lineage>
</organism>
<dbReference type="EMBL" id="OOIL02002808">
    <property type="protein sequence ID" value="VFQ84869.1"/>
    <property type="molecule type" value="Genomic_DNA"/>
</dbReference>
<evidence type="ECO:0000313" key="1">
    <source>
        <dbReference type="EMBL" id="VFQ84869.1"/>
    </source>
</evidence>
<accession>A0A484M8J0</accession>
<dbReference type="Proteomes" id="UP000595140">
    <property type="component" value="Unassembled WGS sequence"/>
</dbReference>
<reference evidence="1 2" key="1">
    <citation type="submission" date="2018-04" db="EMBL/GenBank/DDBJ databases">
        <authorList>
            <person name="Vogel A."/>
        </authorList>
    </citation>
    <scope>NUCLEOTIDE SEQUENCE [LARGE SCALE GENOMIC DNA]</scope>
</reference>
<proteinExistence type="predicted"/>
<protein>
    <submittedName>
        <fullName evidence="1">Uncharacterized protein</fullName>
    </submittedName>
</protein>